<protein>
    <submittedName>
        <fullName evidence="1">Uncharacterized protein</fullName>
    </submittedName>
</protein>
<sequence length="46" mass="5482">MVEQCFIFKLEDGRWKLEVINVITSIHHFYLSLQPSQKSPALHRLE</sequence>
<name>A0ABN0AXS1_CHRGE</name>
<keyword evidence="2" id="KW-1185">Reference proteome</keyword>
<evidence type="ECO:0000313" key="2">
    <source>
        <dbReference type="Proteomes" id="UP000002969"/>
    </source>
</evidence>
<organism evidence="1 2">
    <name type="scientific">Chryseobacterium gleum ATCC 35910</name>
    <dbReference type="NCBI Taxonomy" id="525257"/>
    <lineage>
        <taxon>Bacteria</taxon>
        <taxon>Pseudomonadati</taxon>
        <taxon>Bacteroidota</taxon>
        <taxon>Flavobacteriia</taxon>
        <taxon>Flavobacteriales</taxon>
        <taxon>Weeksellaceae</taxon>
        <taxon>Chryseobacterium group</taxon>
        <taxon>Chryseobacterium</taxon>
    </lineage>
</organism>
<gene>
    <name evidence="1" type="ORF">HMPREF0204_10679</name>
</gene>
<dbReference type="EMBL" id="ACKQ02000002">
    <property type="protein sequence ID" value="EFK37906.1"/>
    <property type="molecule type" value="Genomic_DNA"/>
</dbReference>
<proteinExistence type="predicted"/>
<accession>A0ABN0AXS1</accession>
<reference evidence="1" key="1">
    <citation type="submission" date="2010-06" db="EMBL/GenBank/DDBJ databases">
        <authorList>
            <person name="Muzny D."/>
            <person name="Qin X."/>
            <person name="Buhay C."/>
            <person name="Dugan-Rocha S."/>
            <person name="Ding Y."/>
            <person name="Chen G."/>
            <person name="Hawes A."/>
            <person name="Holder M."/>
            <person name="Jhangiani S."/>
            <person name="Johnson A."/>
            <person name="Khan Z."/>
            <person name="Li Z."/>
            <person name="Liu W."/>
            <person name="Liu X."/>
            <person name="Perez L."/>
            <person name="Shen H."/>
            <person name="Wang Q."/>
            <person name="Watt J."/>
            <person name="Xi L."/>
            <person name="Xin Y."/>
            <person name="Zhou J."/>
            <person name="Deng J."/>
            <person name="Jiang H."/>
            <person name="Liu Y."/>
            <person name="Qu J."/>
            <person name="Song X.-Z."/>
            <person name="Zhang L."/>
            <person name="Villasana D."/>
            <person name="Johnson A."/>
            <person name="Liu J."/>
            <person name="Liyanage D."/>
            <person name="Lorensuhewa L."/>
            <person name="Robinson T."/>
            <person name="Song A."/>
            <person name="Song B.-B."/>
            <person name="Dinh H."/>
            <person name="Thornton R."/>
            <person name="Coyle M."/>
            <person name="Francisco L."/>
            <person name="Jackson L."/>
            <person name="Javaid M."/>
            <person name="Korchina V."/>
            <person name="Kovar C."/>
            <person name="Mata R."/>
            <person name="Mathew T."/>
            <person name="Ngo R."/>
            <person name="Nguyen L."/>
            <person name="Nguyen N."/>
            <person name="Okwuonu G."/>
            <person name="Ongeri F."/>
            <person name="Pham C."/>
            <person name="Simmons D."/>
            <person name="Wilczek-Boney K."/>
            <person name="Hale W."/>
            <person name="Jakkamsetti A."/>
            <person name="Pham P."/>
            <person name="Ruth R."/>
            <person name="San Lucas F."/>
            <person name="Warren J."/>
            <person name="Zhang J."/>
            <person name="Zhao Z."/>
            <person name="Zhou C."/>
            <person name="Zhu D."/>
            <person name="Lee S."/>
            <person name="Bess C."/>
            <person name="Blankenburg K."/>
            <person name="Forbes L."/>
            <person name="Fu Q."/>
            <person name="Gubbala S."/>
            <person name="Hirani K."/>
            <person name="Jayaseelan J.C."/>
            <person name="Lara F."/>
            <person name="Munidasa M."/>
            <person name="Palculict T."/>
            <person name="Patil S."/>
            <person name="Pu L.-L."/>
            <person name="Saada N."/>
            <person name="Tang L."/>
            <person name="Weissenberger G."/>
            <person name="Zhu Y."/>
            <person name="Hemphill L."/>
            <person name="Shang Y."/>
            <person name="Youmans B."/>
            <person name="Ayvaz T."/>
            <person name="Ross M."/>
            <person name="Santibanez J."/>
            <person name="Aqrawi P."/>
            <person name="Gross S."/>
            <person name="Joshi V."/>
            <person name="Fowler G."/>
            <person name="Nazareth L."/>
            <person name="Reid J."/>
            <person name="Worley K."/>
            <person name="Petrosino J."/>
            <person name="Highlander S."/>
            <person name="Gibbs R."/>
        </authorList>
    </citation>
    <scope>NUCLEOTIDE SEQUENCE [LARGE SCALE GENOMIC DNA]</scope>
    <source>
        <strain evidence="1">ATCC 35910</strain>
    </source>
</reference>
<evidence type="ECO:0000313" key="1">
    <source>
        <dbReference type="EMBL" id="EFK37906.1"/>
    </source>
</evidence>
<dbReference type="Proteomes" id="UP000002969">
    <property type="component" value="Unassembled WGS sequence"/>
</dbReference>
<comment type="caution">
    <text evidence="1">The sequence shown here is derived from an EMBL/GenBank/DDBJ whole genome shotgun (WGS) entry which is preliminary data.</text>
</comment>